<feature type="compositionally biased region" description="Basic and acidic residues" evidence="1">
    <location>
        <begin position="369"/>
        <end position="398"/>
    </location>
</feature>
<reference evidence="2" key="1">
    <citation type="submission" date="2023-03" db="EMBL/GenBank/DDBJ databases">
        <title>Massive genome expansion in bonnet fungi (Mycena s.s.) driven by repeated elements and novel gene families across ecological guilds.</title>
        <authorList>
            <consortium name="Lawrence Berkeley National Laboratory"/>
            <person name="Harder C.B."/>
            <person name="Miyauchi S."/>
            <person name="Viragh M."/>
            <person name="Kuo A."/>
            <person name="Thoen E."/>
            <person name="Andreopoulos B."/>
            <person name="Lu D."/>
            <person name="Skrede I."/>
            <person name="Drula E."/>
            <person name="Henrissat B."/>
            <person name="Morin E."/>
            <person name="Kohler A."/>
            <person name="Barry K."/>
            <person name="LaButti K."/>
            <person name="Morin E."/>
            <person name="Salamov A."/>
            <person name="Lipzen A."/>
            <person name="Mereny Z."/>
            <person name="Hegedus B."/>
            <person name="Baldrian P."/>
            <person name="Stursova M."/>
            <person name="Weitz H."/>
            <person name="Taylor A."/>
            <person name="Grigoriev I.V."/>
            <person name="Nagy L.G."/>
            <person name="Martin F."/>
            <person name="Kauserud H."/>
        </authorList>
    </citation>
    <scope>NUCLEOTIDE SEQUENCE</scope>
    <source>
        <strain evidence="2">CBHHK182m</strain>
    </source>
</reference>
<proteinExistence type="predicted"/>
<dbReference type="Proteomes" id="UP001215598">
    <property type="component" value="Unassembled WGS sequence"/>
</dbReference>
<organism evidence="2 3">
    <name type="scientific">Mycena metata</name>
    <dbReference type="NCBI Taxonomy" id="1033252"/>
    <lineage>
        <taxon>Eukaryota</taxon>
        <taxon>Fungi</taxon>
        <taxon>Dikarya</taxon>
        <taxon>Basidiomycota</taxon>
        <taxon>Agaricomycotina</taxon>
        <taxon>Agaricomycetes</taxon>
        <taxon>Agaricomycetidae</taxon>
        <taxon>Agaricales</taxon>
        <taxon>Marasmiineae</taxon>
        <taxon>Mycenaceae</taxon>
        <taxon>Mycena</taxon>
    </lineage>
</organism>
<feature type="region of interest" description="Disordered" evidence="1">
    <location>
        <begin position="43"/>
        <end position="232"/>
    </location>
</feature>
<name>A0AAD7NET3_9AGAR</name>
<feature type="compositionally biased region" description="Basic and acidic residues" evidence="1">
    <location>
        <begin position="113"/>
        <end position="122"/>
    </location>
</feature>
<feature type="compositionally biased region" description="Basic residues" evidence="1">
    <location>
        <begin position="69"/>
        <end position="80"/>
    </location>
</feature>
<feature type="compositionally biased region" description="Basic and acidic residues" evidence="1">
    <location>
        <begin position="748"/>
        <end position="757"/>
    </location>
</feature>
<dbReference type="AlphaFoldDB" id="A0AAD7NET3"/>
<feature type="region of interest" description="Disordered" evidence="1">
    <location>
        <begin position="369"/>
        <end position="417"/>
    </location>
</feature>
<feature type="region of interest" description="Disordered" evidence="1">
    <location>
        <begin position="278"/>
        <end position="329"/>
    </location>
</feature>
<accession>A0AAD7NET3</accession>
<feature type="compositionally biased region" description="Low complexity" evidence="1">
    <location>
        <begin position="46"/>
        <end position="62"/>
    </location>
</feature>
<feature type="region of interest" description="Disordered" evidence="1">
    <location>
        <begin position="711"/>
        <end position="757"/>
    </location>
</feature>
<evidence type="ECO:0000313" key="3">
    <source>
        <dbReference type="Proteomes" id="UP001215598"/>
    </source>
</evidence>
<protein>
    <submittedName>
        <fullName evidence="2">Uncharacterized protein</fullName>
    </submittedName>
</protein>
<feature type="region of interest" description="Disordered" evidence="1">
    <location>
        <begin position="534"/>
        <end position="563"/>
    </location>
</feature>
<keyword evidence="3" id="KW-1185">Reference proteome</keyword>
<feature type="compositionally biased region" description="Basic and acidic residues" evidence="1">
    <location>
        <begin position="284"/>
        <end position="293"/>
    </location>
</feature>
<feature type="compositionally biased region" description="Low complexity" evidence="1">
    <location>
        <begin position="181"/>
        <end position="218"/>
    </location>
</feature>
<evidence type="ECO:0000256" key="1">
    <source>
        <dbReference type="SAM" id="MobiDB-lite"/>
    </source>
</evidence>
<dbReference type="EMBL" id="JARKIB010000040">
    <property type="protein sequence ID" value="KAJ7759083.1"/>
    <property type="molecule type" value="Genomic_DNA"/>
</dbReference>
<feature type="compositionally biased region" description="Acidic residues" evidence="1">
    <location>
        <begin position="735"/>
        <end position="747"/>
    </location>
</feature>
<feature type="compositionally biased region" description="Basic and acidic residues" evidence="1">
    <location>
        <begin position="307"/>
        <end position="329"/>
    </location>
</feature>
<feature type="compositionally biased region" description="Acidic residues" evidence="1">
    <location>
        <begin position="669"/>
        <end position="678"/>
    </location>
</feature>
<feature type="compositionally biased region" description="Basic and acidic residues" evidence="1">
    <location>
        <begin position="131"/>
        <end position="153"/>
    </location>
</feature>
<feature type="region of interest" description="Disordered" evidence="1">
    <location>
        <begin position="653"/>
        <end position="688"/>
    </location>
</feature>
<evidence type="ECO:0000313" key="2">
    <source>
        <dbReference type="EMBL" id="KAJ7759083.1"/>
    </source>
</evidence>
<sequence length="862" mass="92937">MSPANTHMGIGNNIGGIGMHTTEEFKELPERVFRARRTVSLGVDGTTASSAPTTTTEQAAADTDAEHARHTRLPRARCQRCQRGLDVGSVKGRKGGEPRLWGGGPLPVVKKPTRGEGRDGREANTSNVRESNVRDGDRGGDRGESESERDRLGHSRANSRTGRARADSHTSHHSHSHSNAHNRADSNSNSHNPSSDSTANTNTHTHAARAPYTFARRAPSPPPHRRRIYTDDSDPLQAAVHAGKVRWSALIRARREGRDVGVLGAGGELFFGAGTTAATSAAGSKKEKEREKALGQAGLGVGVPGGVKDKDKEREKEKEKDKEREREKDVPLTEVVGRFMGGWGARCVKGWADLRRAAPFEGVSASIGTEKKKEKEKGKAGVEKRSKENARQAKDGQKPLDGIEEEGGEVEVEVDDPLDDGRGLLSAGWGAGHAGSAFEVLAVWIGRCKNTAHNLTRPNRAQRLAEYAARRADLGLAPPVAPTTKKTNGHPRAPSPFLAISLSSGGYVYGNAEPPAPNAPGCARPLCPVRRPASLAGRKRRTRPWEEHYPPVSRGAGPNGNGVLGPVWEVPEEGGDGMDVDKEPAEDEGRGCACRALAAADRGTMKGRTMVYRFGSAGGSFGFKYDPDELRSVLFPPPPDPIPVVIVDEPMEVDGEGEGEGDAAGPVNEDTEDKDGDEELGRARKRRRVSRLEDVFAAAAMELGEVAGVGDRDAPEVREEPKEKEKEVVPVVEVEREEGEVDPEPEPGEVKMQEDGEVVAEEKEVLREKTPANVEPLEEKAKEIVEEKGAEKTQKTQVDLVTKDGEDARWSVTLLAPTATPLHPALSESDIDFGEAGLRFRRDGEWGQQMDVLMWLPVSSSS</sequence>
<comment type="caution">
    <text evidence="2">The sequence shown here is derived from an EMBL/GenBank/DDBJ whole genome shotgun (WGS) entry which is preliminary data.</text>
</comment>
<gene>
    <name evidence="2" type="ORF">B0H16DRAFT_1885028</name>
</gene>
<feature type="compositionally biased region" description="Acidic residues" evidence="1">
    <location>
        <begin position="402"/>
        <end position="417"/>
    </location>
</feature>
<feature type="compositionally biased region" description="Basic and acidic residues" evidence="1">
    <location>
        <begin position="711"/>
        <end position="728"/>
    </location>
</feature>
<feature type="compositionally biased region" description="Basic residues" evidence="1">
    <location>
        <begin position="171"/>
        <end position="180"/>
    </location>
</feature>